<feature type="compositionally biased region" description="Basic residues" evidence="1">
    <location>
        <begin position="342"/>
        <end position="353"/>
    </location>
</feature>
<dbReference type="OrthoDB" id="252150at2759"/>
<dbReference type="VEuPathDB" id="TriTrypDB:TcYC6_0013030"/>
<feature type="compositionally biased region" description="Basic residues" evidence="1">
    <location>
        <begin position="305"/>
        <end position="324"/>
    </location>
</feature>
<dbReference type="VEuPathDB" id="TriTrypDB:TcCL_NonESM06732"/>
<accession>A0A2V2WC83</accession>
<dbReference type="EMBL" id="PRFC01000123">
    <property type="protein sequence ID" value="PWV05867.1"/>
    <property type="molecule type" value="Genomic_DNA"/>
</dbReference>
<sequence length="420" mass="47205">MALKHPKRQRPLCLFIRRLPHDITEVKLKGIILERVGCGDVGDMIDVSVLRGCPRRGDRPHVLSTAIIALCPVQEGDKNVANRVVEVVKEIFDGRVVFDGGDDVPDAMASVVEWVPVYFGISAPIRHGAAGKKTKNIAPLECRTGNVEDDEDYKRFCAGLEKAACETQSEERMEETQELGCEPTPEAAPKSLLVQELLAECGHLKKVKMIKTKRKEKKKEKERAGKRKRTTTKEAAKHDKKELLKKPPRQSKQEGNEAAAPEEFKAEGKKVRRLRIIKADEGGEALAEVGGTQKEIGVDAESTKARRRKRQREMKKGLRRRVKQRDKEAQVAAEAESDRGKANARRRVRKKNRQKAEGEKTGKANTAELSRRNSKEGKKHAGESGQQKKEPTRRKNKMRARNKHRPREEGGWSSHDAPTT</sequence>
<comment type="caution">
    <text evidence="2">The sequence shown here is derived from an EMBL/GenBank/DDBJ whole genome shotgun (WGS) entry which is preliminary data.</text>
</comment>
<feature type="compositionally biased region" description="Basic and acidic residues" evidence="1">
    <location>
        <begin position="369"/>
        <end position="390"/>
    </location>
</feature>
<reference evidence="2 3" key="1">
    <citation type="journal article" date="2018" name="Microb. Genom.">
        <title>Expanding an expanded genome: long-read sequencing of Trypanosoma cruzi.</title>
        <authorList>
            <person name="Berna L."/>
            <person name="Rodriguez M."/>
            <person name="Chiribao M.L."/>
            <person name="Parodi-Talice A."/>
            <person name="Pita S."/>
            <person name="Rijo G."/>
            <person name="Alvarez-Valin F."/>
            <person name="Robello C."/>
        </authorList>
    </citation>
    <scope>NUCLEOTIDE SEQUENCE [LARGE SCALE GENOMIC DNA]</scope>
    <source>
        <strain evidence="2 3">TCC</strain>
    </source>
</reference>
<dbReference type="VEuPathDB" id="TriTrypDB:TCDM_08369"/>
<evidence type="ECO:0000256" key="1">
    <source>
        <dbReference type="SAM" id="MobiDB-lite"/>
    </source>
</evidence>
<dbReference type="VEuPathDB" id="TriTrypDB:C3747_123g121"/>
<dbReference type="VEuPathDB" id="TriTrypDB:BCY84_15776"/>
<evidence type="ECO:0000313" key="2">
    <source>
        <dbReference type="EMBL" id="PWV05867.1"/>
    </source>
</evidence>
<feature type="compositionally biased region" description="Basic residues" evidence="1">
    <location>
        <begin position="391"/>
        <end position="405"/>
    </location>
</feature>
<dbReference type="VEuPathDB" id="TriTrypDB:TcCLB.506585.60"/>
<protein>
    <submittedName>
        <fullName evidence="2">Uncharacterized protein</fullName>
    </submittedName>
</protein>
<feature type="compositionally biased region" description="Basic and acidic residues" evidence="1">
    <location>
        <begin position="231"/>
        <end position="255"/>
    </location>
</feature>
<dbReference type="VEuPathDB" id="TriTrypDB:Tc_MARK_1303"/>
<dbReference type="VEuPathDB" id="TriTrypDB:C4B63_6g138"/>
<dbReference type="VEuPathDB" id="TriTrypDB:TCSYLVIO_002569"/>
<gene>
    <name evidence="2" type="ORF">C3747_123g121</name>
</gene>
<evidence type="ECO:0000313" key="3">
    <source>
        <dbReference type="Proteomes" id="UP000246078"/>
    </source>
</evidence>
<feature type="region of interest" description="Disordered" evidence="1">
    <location>
        <begin position="209"/>
        <end position="420"/>
    </location>
</feature>
<organism evidence="2 3">
    <name type="scientific">Trypanosoma cruzi</name>
    <dbReference type="NCBI Taxonomy" id="5693"/>
    <lineage>
        <taxon>Eukaryota</taxon>
        <taxon>Discoba</taxon>
        <taxon>Euglenozoa</taxon>
        <taxon>Kinetoplastea</taxon>
        <taxon>Metakinetoplastina</taxon>
        <taxon>Trypanosomatida</taxon>
        <taxon>Trypanosomatidae</taxon>
        <taxon>Trypanosoma</taxon>
        <taxon>Schizotrypanum</taxon>
    </lineage>
</organism>
<dbReference type="VEuPathDB" id="TriTrypDB:TcBrA4_0078900"/>
<dbReference type="VEuPathDB" id="TriTrypDB:ECC02_006240"/>
<dbReference type="OMA" id="TRRKNKM"/>
<dbReference type="VEuPathDB" id="TriTrypDB:TcCLB.503753.20"/>
<dbReference type="VEuPathDB" id="TriTrypDB:TcG_05941"/>
<name>A0A2V2WC83_TRYCR</name>
<feature type="compositionally biased region" description="Basic residues" evidence="1">
    <location>
        <begin position="209"/>
        <end position="230"/>
    </location>
</feature>
<proteinExistence type="predicted"/>
<dbReference type="Proteomes" id="UP000246078">
    <property type="component" value="Unassembled WGS sequence"/>
</dbReference>
<dbReference type="AlphaFoldDB" id="A0A2V2WC83"/>